<dbReference type="Proteomes" id="UP001242368">
    <property type="component" value="Unassembled WGS sequence"/>
</dbReference>
<dbReference type="Pfam" id="PF02021">
    <property type="entry name" value="UPF0102"/>
    <property type="match status" value="1"/>
</dbReference>
<proteinExistence type="inferred from homology"/>
<gene>
    <name evidence="3" type="ORF">QW060_16340</name>
</gene>
<dbReference type="InterPro" id="IPR003509">
    <property type="entry name" value="UPF0102_YraN-like"/>
</dbReference>
<accession>A0ABT8CYN3</accession>
<reference evidence="4" key="1">
    <citation type="journal article" date="2019" name="Int. J. Syst. Evol. Microbiol.">
        <title>The Global Catalogue of Microorganisms (GCM) 10K type strain sequencing project: providing services to taxonomists for standard genome sequencing and annotation.</title>
        <authorList>
            <consortium name="The Broad Institute Genomics Platform"/>
            <consortium name="The Broad Institute Genome Sequencing Center for Infectious Disease"/>
            <person name="Wu L."/>
            <person name="Ma J."/>
        </authorList>
    </citation>
    <scope>NUCLEOTIDE SEQUENCE [LARGE SCALE GENOMIC DNA]</scope>
    <source>
        <strain evidence="4">CECT 7184</strain>
    </source>
</reference>
<evidence type="ECO:0000256" key="2">
    <source>
        <dbReference type="HAMAP-Rule" id="MF_00048"/>
    </source>
</evidence>
<protein>
    <recommendedName>
        <fullName evidence="2">UPF0102 protein QW060_16340</fullName>
    </recommendedName>
</protein>
<sequence length="119" mass="13648">MAEHNDTGKKGEDLAVDYLLQNGYEIVERNWYYQKAEIDIIARLQNTLIAVEVKTRSSAAYGLPQDFVNQTKIKRLIAAFDAYITQRDLDVHARFDIIAVQFTPEGTAIEHIQEAFYPL</sequence>
<dbReference type="InterPro" id="IPR011856">
    <property type="entry name" value="tRNA_endonuc-like_dom_sf"/>
</dbReference>
<dbReference type="InterPro" id="IPR011335">
    <property type="entry name" value="Restrct_endonuc-II-like"/>
</dbReference>
<dbReference type="PANTHER" id="PTHR34039">
    <property type="entry name" value="UPF0102 PROTEIN YRAN"/>
    <property type="match status" value="1"/>
</dbReference>
<dbReference type="SUPFAM" id="SSF52980">
    <property type="entry name" value="Restriction endonuclease-like"/>
    <property type="match status" value="1"/>
</dbReference>
<dbReference type="PANTHER" id="PTHR34039:SF1">
    <property type="entry name" value="UPF0102 PROTEIN YRAN"/>
    <property type="match status" value="1"/>
</dbReference>
<dbReference type="EMBL" id="JAUFQU010000001">
    <property type="protein sequence ID" value="MDN3708672.1"/>
    <property type="molecule type" value="Genomic_DNA"/>
</dbReference>
<comment type="similarity">
    <text evidence="1 2">Belongs to the UPF0102 family.</text>
</comment>
<dbReference type="RefSeq" id="WP_290364526.1">
    <property type="nucleotide sequence ID" value="NZ_JAUFQU010000001.1"/>
</dbReference>
<evidence type="ECO:0000256" key="1">
    <source>
        <dbReference type="ARBA" id="ARBA00006738"/>
    </source>
</evidence>
<dbReference type="NCBIfam" id="NF009150">
    <property type="entry name" value="PRK12497.1-3"/>
    <property type="match status" value="1"/>
</dbReference>
<organism evidence="3 4">
    <name type="scientific">Paenimyroides ceti</name>
    <dbReference type="NCBI Taxonomy" id="395087"/>
    <lineage>
        <taxon>Bacteria</taxon>
        <taxon>Pseudomonadati</taxon>
        <taxon>Bacteroidota</taxon>
        <taxon>Flavobacteriia</taxon>
        <taxon>Flavobacteriales</taxon>
        <taxon>Flavobacteriaceae</taxon>
        <taxon>Paenimyroides</taxon>
    </lineage>
</organism>
<name>A0ABT8CYN3_9FLAO</name>
<dbReference type="HAMAP" id="MF_00048">
    <property type="entry name" value="UPF0102"/>
    <property type="match status" value="1"/>
</dbReference>
<comment type="caution">
    <text evidence="3">The sequence shown here is derived from an EMBL/GenBank/DDBJ whole genome shotgun (WGS) entry which is preliminary data.</text>
</comment>
<keyword evidence="4" id="KW-1185">Reference proteome</keyword>
<dbReference type="Gene3D" id="3.40.1350.10">
    <property type="match status" value="1"/>
</dbReference>
<dbReference type="CDD" id="cd20736">
    <property type="entry name" value="PoNe_Nuclease"/>
    <property type="match status" value="1"/>
</dbReference>
<evidence type="ECO:0000313" key="4">
    <source>
        <dbReference type="Proteomes" id="UP001242368"/>
    </source>
</evidence>
<evidence type="ECO:0000313" key="3">
    <source>
        <dbReference type="EMBL" id="MDN3708672.1"/>
    </source>
</evidence>